<evidence type="ECO:0000256" key="3">
    <source>
        <dbReference type="ARBA" id="ARBA00022692"/>
    </source>
</evidence>
<dbReference type="GO" id="GO:0005886">
    <property type="term" value="C:plasma membrane"/>
    <property type="evidence" value="ECO:0007669"/>
    <property type="project" value="TreeGrafter"/>
</dbReference>
<accession>A0A1X6NTS6</accession>
<dbReference type="PROSITE" id="PS00018">
    <property type="entry name" value="EF_HAND_1"/>
    <property type="match status" value="2"/>
</dbReference>
<name>A0A1X6NTS6_PORUM</name>
<dbReference type="SUPFAM" id="SSF81324">
    <property type="entry name" value="Voltage-gated potassium channels"/>
    <property type="match status" value="2"/>
</dbReference>
<feature type="region of interest" description="Disordered" evidence="9">
    <location>
        <begin position="79"/>
        <end position="110"/>
    </location>
</feature>
<dbReference type="InterPro" id="IPR003280">
    <property type="entry name" value="2pore_dom_K_chnl"/>
</dbReference>
<gene>
    <name evidence="12" type="ORF">BU14_0482s0002</name>
</gene>
<feature type="domain" description="EF-hand" evidence="11">
    <location>
        <begin position="440"/>
        <end position="466"/>
    </location>
</feature>
<dbReference type="PROSITE" id="PS50222">
    <property type="entry name" value="EF_HAND_2"/>
    <property type="match status" value="2"/>
</dbReference>
<evidence type="ECO:0000256" key="4">
    <source>
        <dbReference type="ARBA" id="ARBA00022837"/>
    </source>
</evidence>
<feature type="region of interest" description="Disordered" evidence="9">
    <location>
        <begin position="1"/>
        <end position="53"/>
    </location>
</feature>
<protein>
    <recommendedName>
        <fullName evidence="11">EF-hand domain-containing protein</fullName>
    </recommendedName>
</protein>
<dbReference type="Pfam" id="PF07885">
    <property type="entry name" value="Ion_trans_2"/>
    <property type="match status" value="2"/>
</dbReference>
<organism evidence="12 13">
    <name type="scientific">Porphyra umbilicalis</name>
    <name type="common">Purple laver</name>
    <name type="synonym">Red alga</name>
    <dbReference type="NCBI Taxonomy" id="2786"/>
    <lineage>
        <taxon>Eukaryota</taxon>
        <taxon>Rhodophyta</taxon>
        <taxon>Bangiophyceae</taxon>
        <taxon>Bangiales</taxon>
        <taxon>Bangiaceae</taxon>
        <taxon>Porphyra</taxon>
    </lineage>
</organism>
<comment type="subcellular location">
    <subcellularLocation>
        <location evidence="1">Membrane</location>
        <topology evidence="1">Multi-pass membrane protein</topology>
    </subcellularLocation>
</comment>
<proteinExistence type="predicted"/>
<keyword evidence="3 10" id="KW-0812">Transmembrane</keyword>
<evidence type="ECO:0000256" key="2">
    <source>
        <dbReference type="ARBA" id="ARBA00022448"/>
    </source>
</evidence>
<dbReference type="PRINTS" id="PR01333">
    <property type="entry name" value="2POREKCHANEL"/>
</dbReference>
<feature type="transmembrane region" description="Helical" evidence="10">
    <location>
        <begin position="253"/>
        <end position="278"/>
    </location>
</feature>
<dbReference type="EMBL" id="KV919092">
    <property type="protein sequence ID" value="OSX72008.1"/>
    <property type="molecule type" value="Genomic_DNA"/>
</dbReference>
<evidence type="ECO:0000313" key="13">
    <source>
        <dbReference type="Proteomes" id="UP000218209"/>
    </source>
</evidence>
<evidence type="ECO:0000256" key="1">
    <source>
        <dbReference type="ARBA" id="ARBA00004141"/>
    </source>
</evidence>
<dbReference type="SUPFAM" id="SSF47473">
    <property type="entry name" value="EF-hand"/>
    <property type="match status" value="1"/>
</dbReference>
<evidence type="ECO:0000259" key="11">
    <source>
        <dbReference type="PROSITE" id="PS50222"/>
    </source>
</evidence>
<sequence length="501" mass="53020">MASPLPVDERSSLLQRSAEGVADKASRKGFAAFEAGPDWQAGDDGGGGGGRDAGAVTRSFTLFPLRGQSRERYFARRSQTGGGGLAPFGSGDGGVNGGGGGHGPSAHRRQRVARMAARLGLSAKAREKLDAQLEAAGQPEAAAGSGAVLVDGGSDARGDDYVRSVAGAGRDEVAEDVDERVAALLSSLAEEEESTARLLALSTAAVAAHIATAVVVYHVLEGWSWTDCVYFTVVSLLTVGFGDLVPTHNSTKIFTCCFAFVSIALITAALNFIIGFIVDRQEEMVLGSLFDREAAAAEGETNNHPQNSFSTVASDVENPDDNDEAAASADYVTAGERHELIVATTLYLLVLVCGAVVFSLLQGLSVVDAVYLVCMSATTIGFGDLDPSTPTSRLFATVWLIFSTLGLAKVLADYTDTRLRAKQRRASARLLSANLTESDFQLLDQDGDGTVSNLEYMRMMLLKTGKVRQEDLDEIQRSFARLDRDGSGNIDRHEMLHASNP</sequence>
<keyword evidence="5 10" id="KW-1133">Transmembrane helix</keyword>
<dbReference type="GO" id="GO:0005509">
    <property type="term" value="F:calcium ion binding"/>
    <property type="evidence" value="ECO:0007669"/>
    <property type="project" value="InterPro"/>
</dbReference>
<dbReference type="PANTHER" id="PTHR11003:SF291">
    <property type="entry name" value="IP11374P"/>
    <property type="match status" value="1"/>
</dbReference>
<keyword evidence="13" id="KW-1185">Reference proteome</keyword>
<dbReference type="Proteomes" id="UP000218209">
    <property type="component" value="Unassembled WGS sequence"/>
</dbReference>
<dbReference type="OrthoDB" id="415460at2759"/>
<keyword evidence="6" id="KW-0406">Ion transport</keyword>
<dbReference type="InterPro" id="IPR018247">
    <property type="entry name" value="EF_Hand_1_Ca_BS"/>
</dbReference>
<keyword evidence="4" id="KW-0106">Calcium</keyword>
<dbReference type="Gene3D" id="1.10.287.70">
    <property type="match status" value="2"/>
</dbReference>
<evidence type="ECO:0000256" key="7">
    <source>
        <dbReference type="ARBA" id="ARBA00023136"/>
    </source>
</evidence>
<dbReference type="GO" id="GO:0030322">
    <property type="term" value="P:stabilization of membrane potential"/>
    <property type="evidence" value="ECO:0007669"/>
    <property type="project" value="TreeGrafter"/>
</dbReference>
<dbReference type="Gene3D" id="1.10.238.10">
    <property type="entry name" value="EF-hand"/>
    <property type="match status" value="1"/>
</dbReference>
<dbReference type="GO" id="GO:0005737">
    <property type="term" value="C:cytoplasm"/>
    <property type="evidence" value="ECO:0007669"/>
    <property type="project" value="UniProtKB-ARBA"/>
</dbReference>
<feature type="compositionally biased region" description="Gly residues" evidence="9">
    <location>
        <begin position="43"/>
        <end position="52"/>
    </location>
</feature>
<feature type="region of interest" description="Disordered" evidence="9">
    <location>
        <begin position="297"/>
        <end position="320"/>
    </location>
</feature>
<evidence type="ECO:0000256" key="5">
    <source>
        <dbReference type="ARBA" id="ARBA00022989"/>
    </source>
</evidence>
<evidence type="ECO:0000256" key="9">
    <source>
        <dbReference type="SAM" id="MobiDB-lite"/>
    </source>
</evidence>
<feature type="compositionally biased region" description="Polar residues" evidence="9">
    <location>
        <begin position="300"/>
        <end position="313"/>
    </location>
</feature>
<dbReference type="AlphaFoldDB" id="A0A1X6NTS6"/>
<evidence type="ECO:0000256" key="6">
    <source>
        <dbReference type="ARBA" id="ARBA00023065"/>
    </source>
</evidence>
<feature type="transmembrane region" description="Helical" evidence="10">
    <location>
        <begin position="394"/>
        <end position="412"/>
    </location>
</feature>
<dbReference type="GO" id="GO:0015271">
    <property type="term" value="F:outward rectifier potassium channel activity"/>
    <property type="evidence" value="ECO:0007669"/>
    <property type="project" value="TreeGrafter"/>
</dbReference>
<keyword evidence="8" id="KW-0407">Ion channel</keyword>
<evidence type="ECO:0000256" key="10">
    <source>
        <dbReference type="SAM" id="Phobius"/>
    </source>
</evidence>
<dbReference type="InterPro" id="IPR002048">
    <property type="entry name" value="EF_hand_dom"/>
</dbReference>
<evidence type="ECO:0000256" key="8">
    <source>
        <dbReference type="ARBA" id="ARBA00023303"/>
    </source>
</evidence>
<reference evidence="12 13" key="1">
    <citation type="submission" date="2017-03" db="EMBL/GenBank/DDBJ databases">
        <title>WGS assembly of Porphyra umbilicalis.</title>
        <authorList>
            <person name="Brawley S.H."/>
            <person name="Blouin N.A."/>
            <person name="Ficko-Blean E."/>
            <person name="Wheeler G.L."/>
            <person name="Lohr M."/>
            <person name="Goodson H.V."/>
            <person name="Jenkins J.W."/>
            <person name="Blaby-Haas C.E."/>
            <person name="Helliwell K.E."/>
            <person name="Chan C."/>
            <person name="Marriage T."/>
            <person name="Bhattacharya D."/>
            <person name="Klein A.S."/>
            <person name="Badis Y."/>
            <person name="Brodie J."/>
            <person name="Cao Y."/>
            <person name="Collen J."/>
            <person name="Dittami S.M."/>
            <person name="Gachon C.M."/>
            <person name="Green B.R."/>
            <person name="Karpowicz S."/>
            <person name="Kim J.W."/>
            <person name="Kudahl U."/>
            <person name="Lin S."/>
            <person name="Michel G."/>
            <person name="Mittag M."/>
            <person name="Olson B.J."/>
            <person name="Pangilinan J."/>
            <person name="Peng Y."/>
            <person name="Qiu H."/>
            <person name="Shu S."/>
            <person name="Singer J.T."/>
            <person name="Smith A.G."/>
            <person name="Sprecher B.N."/>
            <person name="Wagner V."/>
            <person name="Wang W."/>
            <person name="Wang Z.-Y."/>
            <person name="Yan J."/>
            <person name="Yarish C."/>
            <person name="Zoeuner-Riek S."/>
            <person name="Zhuang Y."/>
            <person name="Zou Y."/>
            <person name="Lindquist E.A."/>
            <person name="Grimwood J."/>
            <person name="Barry K."/>
            <person name="Rokhsar D.S."/>
            <person name="Schmutz J."/>
            <person name="Stiller J.W."/>
            <person name="Grossman A.R."/>
            <person name="Prochnik S.E."/>
        </authorList>
    </citation>
    <scope>NUCLEOTIDE SEQUENCE [LARGE SCALE GENOMIC DNA]</scope>
    <source>
        <strain evidence="12">4086291</strain>
    </source>
</reference>
<dbReference type="CDD" id="cd00051">
    <property type="entry name" value="EFh"/>
    <property type="match status" value="1"/>
</dbReference>
<dbReference type="GO" id="GO:0022841">
    <property type="term" value="F:potassium ion leak channel activity"/>
    <property type="evidence" value="ECO:0007669"/>
    <property type="project" value="TreeGrafter"/>
</dbReference>
<dbReference type="InterPro" id="IPR013099">
    <property type="entry name" value="K_chnl_dom"/>
</dbReference>
<feature type="domain" description="EF-hand" evidence="11">
    <location>
        <begin position="470"/>
        <end position="498"/>
    </location>
</feature>
<dbReference type="SMART" id="SM00054">
    <property type="entry name" value="EFh"/>
    <property type="match status" value="2"/>
</dbReference>
<dbReference type="PANTHER" id="PTHR11003">
    <property type="entry name" value="POTASSIUM CHANNEL, SUBFAMILY K"/>
    <property type="match status" value="1"/>
</dbReference>
<keyword evidence="7 10" id="KW-0472">Membrane</keyword>
<feature type="transmembrane region" description="Helical" evidence="10">
    <location>
        <begin position="223"/>
        <end position="241"/>
    </location>
</feature>
<feature type="transmembrane region" description="Helical" evidence="10">
    <location>
        <begin position="340"/>
        <end position="361"/>
    </location>
</feature>
<keyword evidence="2" id="KW-0813">Transport</keyword>
<evidence type="ECO:0000313" key="12">
    <source>
        <dbReference type="EMBL" id="OSX72008.1"/>
    </source>
</evidence>
<feature type="transmembrane region" description="Helical" evidence="10">
    <location>
        <begin position="198"/>
        <end position="217"/>
    </location>
</feature>
<feature type="compositionally biased region" description="Gly residues" evidence="9">
    <location>
        <begin position="80"/>
        <end position="103"/>
    </location>
</feature>
<dbReference type="Pfam" id="PF13202">
    <property type="entry name" value="EF-hand_5"/>
    <property type="match status" value="2"/>
</dbReference>
<dbReference type="InterPro" id="IPR011992">
    <property type="entry name" value="EF-hand-dom_pair"/>
</dbReference>
<feature type="transmembrane region" description="Helical" evidence="10">
    <location>
        <begin position="366"/>
        <end position="382"/>
    </location>
</feature>